<evidence type="ECO:0000256" key="11">
    <source>
        <dbReference type="SAM" id="MobiDB-lite"/>
    </source>
</evidence>
<evidence type="ECO:0000256" key="10">
    <source>
        <dbReference type="RuleBase" id="RU003748"/>
    </source>
</evidence>
<dbReference type="FunFam" id="2.40.50.140:FF:000050">
    <property type="entry name" value="Lysine--tRNA ligase"/>
    <property type="match status" value="1"/>
</dbReference>
<dbReference type="EC" id="6.1.1.6" evidence="10"/>
<dbReference type="PROSITE" id="PS50862">
    <property type="entry name" value="AA_TRNA_LIGASE_II"/>
    <property type="match status" value="1"/>
</dbReference>
<dbReference type="GO" id="GO:0006430">
    <property type="term" value="P:lysyl-tRNA aminoacylation"/>
    <property type="evidence" value="ECO:0007669"/>
    <property type="project" value="InterPro"/>
</dbReference>
<comment type="similarity">
    <text evidence="2">Belongs to the class-II aminoacyl-tRNA synthetase family.</text>
</comment>
<dbReference type="InterPro" id="IPR018149">
    <property type="entry name" value="Lys-tRNA-synth_II_C"/>
</dbReference>
<keyword evidence="6" id="KW-0067">ATP-binding</keyword>
<dbReference type="GeneID" id="37028706"/>
<feature type="domain" description="Aminoacyl-transfer RNA synthetases class-II family profile" evidence="12">
    <location>
        <begin position="238"/>
        <end position="569"/>
    </location>
</feature>
<dbReference type="Pfam" id="PF00152">
    <property type="entry name" value="tRNA-synt_2"/>
    <property type="match status" value="1"/>
</dbReference>
<sequence>MSAPANPAEGANLLKDELTGEMVSKSELKRRQKQREKEAQKAAKAAAAPPQTKKENEEDLSPSQYYERRVRTIQQLRETRNPDPYPHKFHVSTSLTDFIEKYESRVEAGAQLEGESVSLAGRIHNMRSAGSKLRFYDLHAEGVTIQITASAQDHKEGDFAAVHDLLRRGDIVGVKGTPGKTKSGELSIFPQSIQLLSPNLHMLPKATQGGFTDTEARYRKRYLDLIMNNNVRDIFVKRAKIINYVRRFLDNMGFLEVETPMMNMIAGGATAKPFITHHNDLKLDLFMRVAPELYLKECVVGGLDRVYEIGRVFRNESIDQTHNPEFSICEFYMAYADMHDLMDITESMISGLVKAVTGGYKIKYHPDGKDDPNGREFEIDFSTPWKRFDMIKELESKLNVTFPAADKLHTEEARKFLSDLAAKHDVDCSEPRTSARLIDKLVGDFIEVQCVNPSFIVGHPQVMSPLAKRHRDITGLCERFEVFVATKEICNAYTELNDPFDQRERFEEQTRQKDAGDDEAQGIDHVFVDALEHGLPPTGGWGLGIDRLCMFLTDNASIKECLLFPAMKPLPNEGAGSVAVPASKEQGASSVKA</sequence>
<dbReference type="PANTHER" id="PTHR42918">
    <property type="entry name" value="LYSYL-TRNA SYNTHETASE"/>
    <property type="match status" value="1"/>
</dbReference>
<dbReference type="PANTHER" id="PTHR42918:SF9">
    <property type="entry name" value="LYSINE--TRNA LIGASE"/>
    <property type="match status" value="1"/>
</dbReference>
<organism evidence="13 14">
    <name type="scientific">Jaminaea rosea</name>
    <dbReference type="NCBI Taxonomy" id="1569628"/>
    <lineage>
        <taxon>Eukaryota</taxon>
        <taxon>Fungi</taxon>
        <taxon>Dikarya</taxon>
        <taxon>Basidiomycota</taxon>
        <taxon>Ustilaginomycotina</taxon>
        <taxon>Exobasidiomycetes</taxon>
        <taxon>Microstromatales</taxon>
        <taxon>Microstromatales incertae sedis</taxon>
        <taxon>Jaminaea</taxon>
    </lineage>
</organism>
<dbReference type="GO" id="GO:0000049">
    <property type="term" value="F:tRNA binding"/>
    <property type="evidence" value="ECO:0007669"/>
    <property type="project" value="TreeGrafter"/>
</dbReference>
<keyword evidence="5" id="KW-0547">Nucleotide-binding</keyword>
<feature type="compositionally biased region" description="Low complexity" evidence="11">
    <location>
        <begin position="42"/>
        <end position="51"/>
    </location>
</feature>
<dbReference type="OrthoDB" id="21243at2759"/>
<evidence type="ECO:0000313" key="13">
    <source>
        <dbReference type="EMBL" id="PWN25626.1"/>
    </source>
</evidence>
<dbReference type="InterPro" id="IPR045864">
    <property type="entry name" value="aa-tRNA-synth_II/BPL/LPL"/>
</dbReference>
<keyword evidence="8 13" id="KW-0030">Aminoacyl-tRNA synthetase</keyword>
<dbReference type="SUPFAM" id="SSF50249">
    <property type="entry name" value="Nucleic acid-binding proteins"/>
    <property type="match status" value="1"/>
</dbReference>
<reference evidence="13 14" key="1">
    <citation type="journal article" date="2018" name="Mol. Biol. Evol.">
        <title>Broad Genomic Sampling Reveals a Smut Pathogenic Ancestry of the Fungal Clade Ustilaginomycotina.</title>
        <authorList>
            <person name="Kijpornyongpan T."/>
            <person name="Mondo S.J."/>
            <person name="Barry K."/>
            <person name="Sandor L."/>
            <person name="Lee J."/>
            <person name="Lipzen A."/>
            <person name="Pangilinan J."/>
            <person name="LaButti K."/>
            <person name="Hainaut M."/>
            <person name="Henrissat B."/>
            <person name="Grigoriev I.V."/>
            <person name="Spatafora J.W."/>
            <person name="Aime M.C."/>
        </authorList>
    </citation>
    <scope>NUCLEOTIDE SEQUENCE [LARGE SCALE GENOMIC DNA]</scope>
    <source>
        <strain evidence="13 14">MCA 5214</strain>
    </source>
</reference>
<dbReference type="InterPro" id="IPR002313">
    <property type="entry name" value="Lys-tRNA-ligase_II"/>
</dbReference>
<gene>
    <name evidence="13" type="ORF">BDZ90DRAFT_234066</name>
</gene>
<dbReference type="InterPro" id="IPR004364">
    <property type="entry name" value="Aa-tRNA-synt_II"/>
</dbReference>
<dbReference type="Proteomes" id="UP000245884">
    <property type="component" value="Unassembled WGS sequence"/>
</dbReference>
<dbReference type="InterPro" id="IPR012340">
    <property type="entry name" value="NA-bd_OB-fold"/>
</dbReference>
<dbReference type="InterPro" id="IPR004365">
    <property type="entry name" value="NA-bd_OB_tRNA"/>
</dbReference>
<dbReference type="Gene3D" id="3.30.930.10">
    <property type="entry name" value="Bira Bifunctional Protein, Domain 2"/>
    <property type="match status" value="1"/>
</dbReference>
<keyword evidence="7" id="KW-0648">Protein biosynthesis</keyword>
<dbReference type="CDD" id="cd00775">
    <property type="entry name" value="LysRS_core"/>
    <property type="match status" value="1"/>
</dbReference>
<dbReference type="NCBIfam" id="TIGR00499">
    <property type="entry name" value="lysS_bact"/>
    <property type="match status" value="1"/>
</dbReference>
<feature type="region of interest" description="Disordered" evidence="11">
    <location>
        <begin position="574"/>
        <end position="593"/>
    </location>
</feature>
<feature type="region of interest" description="Disordered" evidence="11">
    <location>
        <begin position="1"/>
        <end position="65"/>
    </location>
</feature>
<evidence type="ECO:0000256" key="3">
    <source>
        <dbReference type="ARBA" id="ARBA00022490"/>
    </source>
</evidence>
<dbReference type="FunFam" id="3.30.930.10:FF:000238">
    <property type="entry name" value="Lysine--tRNA ligase"/>
    <property type="match status" value="1"/>
</dbReference>
<evidence type="ECO:0000313" key="14">
    <source>
        <dbReference type="Proteomes" id="UP000245884"/>
    </source>
</evidence>
<dbReference type="SUPFAM" id="SSF55681">
    <property type="entry name" value="Class II aaRS and biotin synthetases"/>
    <property type="match status" value="1"/>
</dbReference>
<keyword evidence="3" id="KW-0963">Cytoplasm</keyword>
<evidence type="ECO:0000256" key="9">
    <source>
        <dbReference type="ARBA" id="ARBA00048573"/>
    </source>
</evidence>
<dbReference type="InterPro" id="IPR034762">
    <property type="entry name" value="Lys-tRNA-ligase_II_bac/euk"/>
</dbReference>
<evidence type="ECO:0000256" key="1">
    <source>
        <dbReference type="ARBA" id="ARBA00004496"/>
    </source>
</evidence>
<keyword evidence="4" id="KW-0436">Ligase</keyword>
<dbReference type="InterPro" id="IPR044136">
    <property type="entry name" value="Lys-tRNA-ligase_II_N"/>
</dbReference>
<dbReference type="HAMAP" id="MF_00252">
    <property type="entry name" value="Lys_tRNA_synth_class2"/>
    <property type="match status" value="1"/>
</dbReference>
<dbReference type="Pfam" id="PF01336">
    <property type="entry name" value="tRNA_anti-codon"/>
    <property type="match status" value="1"/>
</dbReference>
<dbReference type="GO" id="GO:0005524">
    <property type="term" value="F:ATP binding"/>
    <property type="evidence" value="ECO:0007669"/>
    <property type="project" value="UniProtKB-KW"/>
</dbReference>
<dbReference type="EMBL" id="KZ819675">
    <property type="protein sequence ID" value="PWN25626.1"/>
    <property type="molecule type" value="Genomic_DNA"/>
</dbReference>
<comment type="catalytic activity">
    <reaction evidence="9 10">
        <text>tRNA(Lys) + L-lysine + ATP = L-lysyl-tRNA(Lys) + AMP + diphosphate</text>
        <dbReference type="Rhea" id="RHEA:20792"/>
        <dbReference type="Rhea" id="RHEA-COMP:9696"/>
        <dbReference type="Rhea" id="RHEA-COMP:9697"/>
        <dbReference type="ChEBI" id="CHEBI:30616"/>
        <dbReference type="ChEBI" id="CHEBI:32551"/>
        <dbReference type="ChEBI" id="CHEBI:33019"/>
        <dbReference type="ChEBI" id="CHEBI:78442"/>
        <dbReference type="ChEBI" id="CHEBI:78529"/>
        <dbReference type="ChEBI" id="CHEBI:456215"/>
        <dbReference type="EC" id="6.1.1.6"/>
    </reaction>
</comment>
<evidence type="ECO:0000256" key="4">
    <source>
        <dbReference type="ARBA" id="ARBA00022598"/>
    </source>
</evidence>
<dbReference type="Gene3D" id="2.40.50.140">
    <property type="entry name" value="Nucleic acid-binding proteins"/>
    <property type="match status" value="1"/>
</dbReference>
<evidence type="ECO:0000256" key="6">
    <source>
        <dbReference type="ARBA" id="ARBA00022840"/>
    </source>
</evidence>
<name>A0A316UK26_9BASI</name>
<dbReference type="PIRSF" id="PIRSF039101">
    <property type="entry name" value="LysRS2"/>
    <property type="match status" value="1"/>
</dbReference>
<dbReference type="STRING" id="1569628.A0A316UK26"/>
<dbReference type="GO" id="GO:0004824">
    <property type="term" value="F:lysine-tRNA ligase activity"/>
    <property type="evidence" value="ECO:0007669"/>
    <property type="project" value="UniProtKB-EC"/>
</dbReference>
<accession>A0A316UK26</accession>
<feature type="compositionally biased region" description="Basic and acidic residues" evidence="11">
    <location>
        <begin position="14"/>
        <end position="41"/>
    </location>
</feature>
<dbReference type="CDD" id="cd04322">
    <property type="entry name" value="LysRS_N"/>
    <property type="match status" value="1"/>
</dbReference>
<dbReference type="RefSeq" id="XP_025360238.1">
    <property type="nucleotide sequence ID" value="XM_025506883.1"/>
</dbReference>
<keyword evidence="14" id="KW-1185">Reference proteome</keyword>
<dbReference type="AlphaFoldDB" id="A0A316UK26"/>
<evidence type="ECO:0000256" key="5">
    <source>
        <dbReference type="ARBA" id="ARBA00022741"/>
    </source>
</evidence>
<evidence type="ECO:0000256" key="7">
    <source>
        <dbReference type="ARBA" id="ARBA00022917"/>
    </source>
</evidence>
<dbReference type="GO" id="GO:0005829">
    <property type="term" value="C:cytosol"/>
    <property type="evidence" value="ECO:0007669"/>
    <property type="project" value="TreeGrafter"/>
</dbReference>
<evidence type="ECO:0000259" key="12">
    <source>
        <dbReference type="PROSITE" id="PS50862"/>
    </source>
</evidence>
<protein>
    <recommendedName>
        <fullName evidence="10">Lysine--tRNA ligase</fullName>
        <ecNumber evidence="10">6.1.1.6</ecNumber>
    </recommendedName>
    <alternativeName>
        <fullName evidence="10">Lysyl-tRNA synthetase</fullName>
    </alternativeName>
</protein>
<proteinExistence type="inferred from homology"/>
<comment type="subcellular location">
    <subcellularLocation>
        <location evidence="1">Cytoplasm</location>
    </subcellularLocation>
</comment>
<evidence type="ECO:0000256" key="8">
    <source>
        <dbReference type="ARBA" id="ARBA00023146"/>
    </source>
</evidence>
<evidence type="ECO:0000256" key="2">
    <source>
        <dbReference type="ARBA" id="ARBA00008226"/>
    </source>
</evidence>
<dbReference type="NCBIfam" id="NF001756">
    <property type="entry name" value="PRK00484.1"/>
    <property type="match status" value="1"/>
</dbReference>
<dbReference type="InterPro" id="IPR006195">
    <property type="entry name" value="aa-tRNA-synth_II"/>
</dbReference>
<dbReference type="PRINTS" id="PR00982">
    <property type="entry name" value="TRNASYNTHLYS"/>
</dbReference>